<organism evidence="3 4">
    <name type="scientific">Anaerosolibacter carboniphilus</name>
    <dbReference type="NCBI Taxonomy" id="1417629"/>
    <lineage>
        <taxon>Bacteria</taxon>
        <taxon>Bacillati</taxon>
        <taxon>Bacillota</taxon>
        <taxon>Clostridia</taxon>
        <taxon>Peptostreptococcales</taxon>
        <taxon>Thermotaleaceae</taxon>
        <taxon>Anaerosolibacter</taxon>
    </lineage>
</organism>
<dbReference type="InterPro" id="IPR042100">
    <property type="entry name" value="Bug_dom1"/>
</dbReference>
<dbReference type="Gene3D" id="3.40.190.150">
    <property type="entry name" value="Bordetella uptake gene, domain 1"/>
    <property type="match status" value="1"/>
</dbReference>
<dbReference type="PIRSF" id="PIRSF017082">
    <property type="entry name" value="YflP"/>
    <property type="match status" value="1"/>
</dbReference>
<name>A0A841KZ16_9FIRM</name>
<dbReference type="Gene3D" id="3.40.190.10">
    <property type="entry name" value="Periplasmic binding protein-like II"/>
    <property type="match status" value="1"/>
</dbReference>
<dbReference type="InterPro" id="IPR005064">
    <property type="entry name" value="BUG"/>
</dbReference>
<evidence type="ECO:0000313" key="3">
    <source>
        <dbReference type="EMBL" id="MBB6218573.1"/>
    </source>
</evidence>
<evidence type="ECO:0000256" key="1">
    <source>
        <dbReference type="ARBA" id="ARBA00006987"/>
    </source>
</evidence>
<dbReference type="PROSITE" id="PS51257">
    <property type="entry name" value="PROKAR_LIPOPROTEIN"/>
    <property type="match status" value="1"/>
</dbReference>
<evidence type="ECO:0000256" key="2">
    <source>
        <dbReference type="SAM" id="SignalP"/>
    </source>
</evidence>
<dbReference type="RefSeq" id="WP_184313166.1">
    <property type="nucleotide sequence ID" value="NZ_JACHEN010000042.1"/>
</dbReference>
<comment type="caution">
    <text evidence="3">The sequence shown here is derived from an EMBL/GenBank/DDBJ whole genome shotgun (WGS) entry which is preliminary data.</text>
</comment>
<sequence>MLSMKKVRVLSIALVILMLALMATGCSSPTGSQGGSEESKVKFPEKPVNLVVWGSPGGGSDIFGRTLAKAAEPILGKPVVVENKPGGGGATAMAYMAGQKADGYATLAVTTNLVLTPLTKGTPNTYQDFDPIIMVGRDATMAAVKADGYLQSIEDVVKAGKERRLKWGTFGIGTTDHVAAAIFQKQTGIQVDFVPFDGGGEAMAALLGGHIDVLNGNPSEIAGQLEAGQLKGIGVFSPERLEDYKDVPTFKENGQEIIVETWRGIVAPKGTPEEVKTVMYEAFKKALDDPAMVDYYKKNNIIKDAKNGQEFYSFIEEQNEFYKKTLTEMGIIK</sequence>
<dbReference type="EMBL" id="JACHEN010000042">
    <property type="protein sequence ID" value="MBB6218573.1"/>
    <property type="molecule type" value="Genomic_DNA"/>
</dbReference>
<dbReference type="PANTHER" id="PTHR42928:SF5">
    <property type="entry name" value="BLR1237 PROTEIN"/>
    <property type="match status" value="1"/>
</dbReference>
<proteinExistence type="inferred from homology"/>
<dbReference type="AlphaFoldDB" id="A0A841KZ16"/>
<accession>A0A841KZ16</accession>
<dbReference type="CDD" id="cd07012">
    <property type="entry name" value="PBP2_Bug_TTT"/>
    <property type="match status" value="1"/>
</dbReference>
<feature type="signal peptide" evidence="2">
    <location>
        <begin position="1"/>
        <end position="25"/>
    </location>
</feature>
<comment type="similarity">
    <text evidence="1">Belongs to the UPF0065 (bug) family.</text>
</comment>
<reference evidence="3 4" key="1">
    <citation type="submission" date="2020-08" db="EMBL/GenBank/DDBJ databases">
        <title>Genomic Encyclopedia of Type Strains, Phase IV (KMG-IV): sequencing the most valuable type-strain genomes for metagenomic binning, comparative biology and taxonomic classification.</title>
        <authorList>
            <person name="Goeker M."/>
        </authorList>
    </citation>
    <scope>NUCLEOTIDE SEQUENCE [LARGE SCALE GENOMIC DNA]</scope>
    <source>
        <strain evidence="3 4">DSM 103526</strain>
    </source>
</reference>
<feature type="chain" id="PRO_5033054331" evidence="2">
    <location>
        <begin position="26"/>
        <end position="333"/>
    </location>
</feature>
<protein>
    <submittedName>
        <fullName evidence="3">Tripartite-type tricarboxylate transporter receptor subunit TctC</fullName>
    </submittedName>
</protein>
<dbReference type="SUPFAM" id="SSF53850">
    <property type="entry name" value="Periplasmic binding protein-like II"/>
    <property type="match status" value="1"/>
</dbReference>
<keyword evidence="3" id="KW-0675">Receptor</keyword>
<dbReference type="Pfam" id="PF03401">
    <property type="entry name" value="TctC"/>
    <property type="match status" value="1"/>
</dbReference>
<gene>
    <name evidence="3" type="ORF">HNQ80_004747</name>
</gene>
<evidence type="ECO:0000313" key="4">
    <source>
        <dbReference type="Proteomes" id="UP000579281"/>
    </source>
</evidence>
<keyword evidence="4" id="KW-1185">Reference proteome</keyword>
<dbReference type="Proteomes" id="UP000579281">
    <property type="component" value="Unassembled WGS sequence"/>
</dbReference>
<keyword evidence="2" id="KW-0732">Signal</keyword>
<dbReference type="PANTHER" id="PTHR42928">
    <property type="entry name" value="TRICARBOXYLATE-BINDING PROTEIN"/>
    <property type="match status" value="1"/>
</dbReference>